<dbReference type="EMBL" id="CP021431">
    <property type="protein sequence ID" value="ARU00912.1"/>
    <property type="molecule type" value="Genomic_DNA"/>
</dbReference>
<evidence type="ECO:0000256" key="1">
    <source>
        <dbReference type="SAM" id="Phobius"/>
    </source>
</evidence>
<dbReference type="RefSeq" id="WP_157898173.1">
    <property type="nucleotide sequence ID" value="NZ_CP021431.1"/>
</dbReference>
<dbReference type="KEGG" id="lvs:LOKVESSMR4R_01596"/>
<evidence type="ECO:0008006" key="4">
    <source>
        <dbReference type="Google" id="ProtNLM"/>
    </source>
</evidence>
<sequence>MEPVAGIGAGFAQAILGLADLLKGTSAPGMVALTLFVATGGMMLIAHIRFLRACSYPKDLTLVLKTKQRSITRALVTGLHIPLPKRNYGPVSARQMRVWTAFCDELLYTSDASGRAASPIDPAFALSREALGLRLGIWRIVPATLVGIGLVLTFLGLIAALREAGVSITASGTDPDMVKQALSDLLTIASAKFIMSLAGLTGSIVFGVFLKFWEVRLETIATALSDEVRSRLDVVTPERALQQLLASSHRLEGLLKAAKL</sequence>
<feature type="transmembrane region" description="Helical" evidence="1">
    <location>
        <begin position="29"/>
        <end position="48"/>
    </location>
</feature>
<evidence type="ECO:0000313" key="2">
    <source>
        <dbReference type="EMBL" id="ARU00912.1"/>
    </source>
</evidence>
<keyword evidence="1" id="KW-0812">Transmembrane</keyword>
<protein>
    <recommendedName>
        <fullName evidence="4">MotA/TolQ/ExbB proton channel domain-containing protein</fullName>
    </recommendedName>
</protein>
<dbReference type="OrthoDB" id="5741017at2"/>
<keyword evidence="3" id="KW-1185">Reference proteome</keyword>
<evidence type="ECO:0000313" key="3">
    <source>
        <dbReference type="Proteomes" id="UP000195273"/>
    </source>
</evidence>
<organism evidence="2 3">
    <name type="scientific">Yoonia vestfoldensis</name>
    <dbReference type="NCBI Taxonomy" id="245188"/>
    <lineage>
        <taxon>Bacteria</taxon>
        <taxon>Pseudomonadati</taxon>
        <taxon>Pseudomonadota</taxon>
        <taxon>Alphaproteobacteria</taxon>
        <taxon>Rhodobacterales</taxon>
        <taxon>Paracoccaceae</taxon>
        <taxon>Yoonia</taxon>
    </lineage>
</organism>
<proteinExistence type="predicted"/>
<accession>A0A1Y0EC20</accession>
<feature type="transmembrane region" description="Helical" evidence="1">
    <location>
        <begin position="137"/>
        <end position="161"/>
    </location>
</feature>
<name>A0A1Y0EC20_9RHOB</name>
<reference evidence="2 3" key="1">
    <citation type="submission" date="2017-05" db="EMBL/GenBank/DDBJ databases">
        <title>Genome Sequence of Loktanella vestfoldensis Strain SMR4r Isolated from a Culture of the Diatom Skeletonema marinoi.</title>
        <authorList>
            <person name="Topel M."/>
            <person name="Pinder M.I.M."/>
            <person name="Johansson O.N."/>
            <person name="Kourtchenko O."/>
            <person name="Godhe A."/>
            <person name="Clarke A.K."/>
        </authorList>
    </citation>
    <scope>NUCLEOTIDE SEQUENCE [LARGE SCALE GENOMIC DNA]</scope>
    <source>
        <strain evidence="2 3">SMR4r</strain>
    </source>
</reference>
<dbReference type="AlphaFoldDB" id="A0A1Y0EC20"/>
<feature type="transmembrane region" description="Helical" evidence="1">
    <location>
        <begin position="185"/>
        <end position="210"/>
    </location>
</feature>
<dbReference type="Proteomes" id="UP000195273">
    <property type="component" value="Chromosome"/>
</dbReference>
<keyword evidence="1" id="KW-1133">Transmembrane helix</keyword>
<keyword evidence="1" id="KW-0472">Membrane</keyword>
<gene>
    <name evidence="2" type="ORF">LOKVESSMR4R_01596</name>
</gene>